<dbReference type="AlphaFoldDB" id="A0A3M0BYS7"/>
<dbReference type="GO" id="GO:0051536">
    <property type="term" value="F:iron-sulfur cluster binding"/>
    <property type="evidence" value="ECO:0007669"/>
    <property type="project" value="InterPro"/>
</dbReference>
<comment type="caution">
    <text evidence="1">The sequence shown here is derived from an EMBL/GenBank/DDBJ whole genome shotgun (WGS) entry which is preliminary data.</text>
</comment>
<dbReference type="Gene3D" id="3.90.1010.10">
    <property type="match status" value="1"/>
</dbReference>
<dbReference type="Proteomes" id="UP000271227">
    <property type="component" value="Unassembled WGS sequence"/>
</dbReference>
<dbReference type="SUPFAM" id="SSF82649">
    <property type="entry name" value="SufE/NifU"/>
    <property type="match status" value="1"/>
</dbReference>
<keyword evidence="2" id="KW-1185">Reference proteome</keyword>
<dbReference type="GO" id="GO:0016226">
    <property type="term" value="P:iron-sulfur cluster assembly"/>
    <property type="evidence" value="ECO:0007669"/>
    <property type="project" value="InterPro"/>
</dbReference>
<proteinExistence type="predicted"/>
<dbReference type="GO" id="GO:0005506">
    <property type="term" value="F:iron ion binding"/>
    <property type="evidence" value="ECO:0007669"/>
    <property type="project" value="InterPro"/>
</dbReference>
<gene>
    <name evidence="1" type="ORF">BXY39_2978</name>
</gene>
<organism evidence="1 2">
    <name type="scientific">Eilatimonas milleporae</name>
    <dbReference type="NCBI Taxonomy" id="911205"/>
    <lineage>
        <taxon>Bacteria</taxon>
        <taxon>Pseudomonadati</taxon>
        <taxon>Pseudomonadota</taxon>
        <taxon>Alphaproteobacteria</taxon>
        <taxon>Kordiimonadales</taxon>
        <taxon>Kordiimonadaceae</taxon>
        <taxon>Eilatimonas</taxon>
    </lineage>
</organism>
<dbReference type="InterPro" id="IPR002871">
    <property type="entry name" value="NIF_FeS_clus_asmbl_NifU_N"/>
</dbReference>
<sequence>MRMDVYNKDILRWTTRIPHLGRLDHPQVSAARTSRICGSRLTAEAVLDAGKITDFAQEVKACALGQASAAIVGQNVIGLDAVTLADVHHRFSDMLKGAAPDFPEPWAGLAVLAPVRDYPGRHGSVMLPFEVLTDLFEAAG</sequence>
<reference evidence="1 2" key="1">
    <citation type="submission" date="2018-10" db="EMBL/GenBank/DDBJ databases">
        <title>Genomic Encyclopedia of Archaeal and Bacterial Type Strains, Phase II (KMG-II): from individual species to whole genera.</title>
        <authorList>
            <person name="Goeker M."/>
        </authorList>
    </citation>
    <scope>NUCLEOTIDE SEQUENCE [LARGE SCALE GENOMIC DNA]</scope>
    <source>
        <strain evidence="1 2">DSM 25217</strain>
    </source>
</reference>
<evidence type="ECO:0000313" key="2">
    <source>
        <dbReference type="Proteomes" id="UP000271227"/>
    </source>
</evidence>
<protein>
    <submittedName>
        <fullName evidence="1">NifU-like protein involved in Fe-S cluster formation</fullName>
    </submittedName>
</protein>
<evidence type="ECO:0000313" key="1">
    <source>
        <dbReference type="EMBL" id="RMB02628.1"/>
    </source>
</evidence>
<name>A0A3M0BYS7_9PROT</name>
<accession>A0A3M0BYS7</accession>
<dbReference type="CDD" id="cd06664">
    <property type="entry name" value="IscU_like"/>
    <property type="match status" value="1"/>
</dbReference>
<dbReference type="InParanoid" id="A0A3M0BYS7"/>
<dbReference type="EMBL" id="REFR01000014">
    <property type="protein sequence ID" value="RMB02628.1"/>
    <property type="molecule type" value="Genomic_DNA"/>
</dbReference>